<dbReference type="AlphaFoldDB" id="A0AAV9PPG6"/>
<organism evidence="2 3">
    <name type="scientific">Saxophila tyrrhenica</name>
    <dbReference type="NCBI Taxonomy" id="1690608"/>
    <lineage>
        <taxon>Eukaryota</taxon>
        <taxon>Fungi</taxon>
        <taxon>Dikarya</taxon>
        <taxon>Ascomycota</taxon>
        <taxon>Pezizomycotina</taxon>
        <taxon>Dothideomycetes</taxon>
        <taxon>Dothideomycetidae</taxon>
        <taxon>Mycosphaerellales</taxon>
        <taxon>Extremaceae</taxon>
        <taxon>Saxophila</taxon>
    </lineage>
</organism>
<evidence type="ECO:0000313" key="2">
    <source>
        <dbReference type="EMBL" id="KAK5174939.1"/>
    </source>
</evidence>
<dbReference type="PANTHER" id="PTHR36182:SF1">
    <property type="entry name" value="PROTEIN, PUTATIVE (AFU_ORTHOLOGUE AFUA_6G10930)-RELATED"/>
    <property type="match status" value="1"/>
</dbReference>
<protein>
    <recommendedName>
        <fullName evidence="4">Lytic polysaccharide monooxygenase</fullName>
    </recommendedName>
</protein>
<keyword evidence="3" id="KW-1185">Reference proteome</keyword>
<feature type="region of interest" description="Disordered" evidence="1">
    <location>
        <begin position="179"/>
        <end position="249"/>
    </location>
</feature>
<accession>A0AAV9PPG6</accession>
<feature type="compositionally biased region" description="Polar residues" evidence="1">
    <location>
        <begin position="230"/>
        <end position="239"/>
    </location>
</feature>
<evidence type="ECO:0000313" key="3">
    <source>
        <dbReference type="Proteomes" id="UP001337655"/>
    </source>
</evidence>
<proteinExistence type="predicted"/>
<reference evidence="2 3" key="1">
    <citation type="submission" date="2023-08" db="EMBL/GenBank/DDBJ databases">
        <title>Black Yeasts Isolated from many extreme environments.</title>
        <authorList>
            <person name="Coleine C."/>
            <person name="Stajich J.E."/>
            <person name="Selbmann L."/>
        </authorList>
    </citation>
    <scope>NUCLEOTIDE SEQUENCE [LARGE SCALE GENOMIC DNA]</scope>
    <source>
        <strain evidence="2 3">CCFEE 5935</strain>
    </source>
</reference>
<dbReference type="PANTHER" id="PTHR36182">
    <property type="entry name" value="PROTEIN, PUTATIVE (AFU_ORTHOLOGUE AFUA_6G10930)-RELATED"/>
    <property type="match status" value="1"/>
</dbReference>
<evidence type="ECO:0008006" key="4">
    <source>
        <dbReference type="Google" id="ProtNLM"/>
    </source>
</evidence>
<dbReference type="Proteomes" id="UP001337655">
    <property type="component" value="Unassembled WGS sequence"/>
</dbReference>
<dbReference type="EMBL" id="JAVRRT010000001">
    <property type="protein sequence ID" value="KAK5174939.1"/>
    <property type="molecule type" value="Genomic_DNA"/>
</dbReference>
<dbReference type="RefSeq" id="XP_064663577.1">
    <property type="nucleotide sequence ID" value="XM_064797343.1"/>
</dbReference>
<dbReference type="GeneID" id="89921427"/>
<comment type="caution">
    <text evidence="2">The sequence shown here is derived from an EMBL/GenBank/DDBJ whole genome shotgun (WGS) entry which is preliminary data.</text>
</comment>
<evidence type="ECO:0000256" key="1">
    <source>
        <dbReference type="SAM" id="MobiDB-lite"/>
    </source>
</evidence>
<gene>
    <name evidence="2" type="ORF">LTR77_000075</name>
</gene>
<name>A0AAV9PPG6_9PEZI</name>
<dbReference type="Gene3D" id="2.70.50.70">
    <property type="match status" value="1"/>
</dbReference>
<sequence length="326" mass="35261">MEMSYPYPIRSKFNPQNSYTDIDYDMTSPLDSDGSNFPCKGYQNDASIQSTARYAAGSTYEMTLAGSATHMGGSCQISLSYDQGATFHVIKSMIGGCALTSSYNFTIPSYASAGSALLAWTWQNFEGNREFYMNCAEVDISSTATKRRRRRQATSAFDQLPYIWKANLEGLNDCVTTEGENPIYPNPGPDVIYGGTASSSDPPTPGDCDEPTPYGQTYLALRDTGPEMSSAPSNVSAYGTDTAPGGSPPSNMSAYGVSQLGSNVKAVQSQAEDPSQSYTTTTLTIDCPDTGTVTLYPSTTTFTTTHSLSLYRNIRLLSMCKWLQVF</sequence>